<feature type="chain" id="PRO_5017932785" evidence="3">
    <location>
        <begin position="17"/>
        <end position="280"/>
    </location>
</feature>
<dbReference type="CTD" id="203102"/>
<keyword evidence="6" id="KW-0645">Protease</keyword>
<dbReference type="Pfam" id="PF01562">
    <property type="entry name" value="Pep_M12B_propep"/>
    <property type="match status" value="1"/>
</dbReference>
<reference evidence="6" key="1">
    <citation type="submission" date="2025-08" db="UniProtKB">
        <authorList>
            <consortium name="RefSeq"/>
        </authorList>
    </citation>
    <scope>IDENTIFICATION</scope>
</reference>
<dbReference type="RefSeq" id="XP_021561781.1">
    <property type="nucleotide sequence ID" value="XM_021706106.1"/>
</dbReference>
<evidence type="ECO:0000256" key="2">
    <source>
        <dbReference type="PROSITE-ProRule" id="PRU00276"/>
    </source>
</evidence>
<keyword evidence="1" id="KW-1015">Disulfide bond</keyword>
<keyword evidence="5" id="KW-1185">Reference proteome</keyword>
<dbReference type="GO" id="GO:0008584">
    <property type="term" value="P:male gonad development"/>
    <property type="evidence" value="ECO:0007669"/>
    <property type="project" value="TreeGrafter"/>
</dbReference>
<gene>
    <name evidence="6" type="primary">ADAM32</name>
</gene>
<dbReference type="KEGG" id="csyr:103274961"/>
<dbReference type="InterPro" id="IPR001590">
    <property type="entry name" value="Peptidase_M12B"/>
</dbReference>
<dbReference type="AlphaFoldDB" id="A0A3Q0DGJ0"/>
<organism evidence="5 6">
    <name type="scientific">Carlito syrichta</name>
    <name type="common">Philippine tarsier</name>
    <name type="synonym">Tarsius syrichta</name>
    <dbReference type="NCBI Taxonomy" id="1868482"/>
    <lineage>
        <taxon>Eukaryota</taxon>
        <taxon>Metazoa</taxon>
        <taxon>Chordata</taxon>
        <taxon>Craniata</taxon>
        <taxon>Vertebrata</taxon>
        <taxon>Euteleostomi</taxon>
        <taxon>Mammalia</taxon>
        <taxon>Eutheria</taxon>
        <taxon>Euarchontoglires</taxon>
        <taxon>Primates</taxon>
        <taxon>Haplorrhini</taxon>
        <taxon>Tarsiiformes</taxon>
        <taxon>Tarsiidae</taxon>
        <taxon>Carlito</taxon>
    </lineage>
</organism>
<name>A0A3Q0DGJ0_CARSF</name>
<dbReference type="GO" id="GO:0006508">
    <property type="term" value="P:proteolysis"/>
    <property type="evidence" value="ECO:0007669"/>
    <property type="project" value="InterPro"/>
</dbReference>
<evidence type="ECO:0000256" key="3">
    <source>
        <dbReference type="SAM" id="SignalP"/>
    </source>
</evidence>
<dbReference type="InterPro" id="IPR002870">
    <property type="entry name" value="Peptidase_M12B_N"/>
</dbReference>
<dbReference type="OrthoDB" id="5951731at2759"/>
<protein>
    <submittedName>
        <fullName evidence="6">Disintegrin and metalloproteinase domain-containing protein 32</fullName>
    </submittedName>
</protein>
<dbReference type="PROSITE" id="PS50215">
    <property type="entry name" value="ADAM_MEPRO"/>
    <property type="match status" value="1"/>
</dbReference>
<dbReference type="PANTHER" id="PTHR11905">
    <property type="entry name" value="ADAM A DISINTEGRIN AND METALLOPROTEASE DOMAIN"/>
    <property type="match status" value="1"/>
</dbReference>
<dbReference type="InterPro" id="IPR024079">
    <property type="entry name" value="MetalloPept_cat_dom_sf"/>
</dbReference>
<dbReference type="Gene3D" id="3.40.390.10">
    <property type="entry name" value="Collagenase (Catalytic Domain)"/>
    <property type="match status" value="1"/>
</dbReference>
<dbReference type="GO" id="GO:0004222">
    <property type="term" value="F:metalloendopeptidase activity"/>
    <property type="evidence" value="ECO:0007669"/>
    <property type="project" value="InterPro"/>
</dbReference>
<evidence type="ECO:0000313" key="6">
    <source>
        <dbReference type="RefSeq" id="XP_021561781.1"/>
    </source>
</evidence>
<evidence type="ECO:0000313" key="5">
    <source>
        <dbReference type="Proteomes" id="UP000189704"/>
    </source>
</evidence>
<keyword evidence="3" id="KW-0732">Signal</keyword>
<dbReference type="GO" id="GO:0007339">
    <property type="term" value="P:binding of sperm to zona pellucida"/>
    <property type="evidence" value="ECO:0007669"/>
    <property type="project" value="TreeGrafter"/>
</dbReference>
<dbReference type="Pfam" id="PF01421">
    <property type="entry name" value="Reprolysin"/>
    <property type="match status" value="1"/>
</dbReference>
<dbReference type="SUPFAM" id="SSF55486">
    <property type="entry name" value="Metalloproteases ('zincins'), catalytic domain"/>
    <property type="match status" value="1"/>
</dbReference>
<dbReference type="GO" id="GO:0005886">
    <property type="term" value="C:plasma membrane"/>
    <property type="evidence" value="ECO:0007669"/>
    <property type="project" value="TreeGrafter"/>
</dbReference>
<proteinExistence type="predicted"/>
<dbReference type="GO" id="GO:0007155">
    <property type="term" value="P:cell adhesion"/>
    <property type="evidence" value="ECO:0007669"/>
    <property type="project" value="TreeGrafter"/>
</dbReference>
<dbReference type="PANTHER" id="PTHR11905:SF24">
    <property type="entry name" value="DISINTEGRIN AND METALLOPROTEINASE DOMAIN-CONTAINING PROTEIN 32"/>
    <property type="match status" value="1"/>
</dbReference>
<evidence type="ECO:0000256" key="1">
    <source>
        <dbReference type="ARBA" id="ARBA00023157"/>
    </source>
</evidence>
<accession>A0A3Q0DGJ0</accession>
<feature type="signal peptide" evidence="3">
    <location>
        <begin position="1"/>
        <end position="16"/>
    </location>
</feature>
<dbReference type="Proteomes" id="UP000189704">
    <property type="component" value="Unplaced"/>
</dbReference>
<feature type="domain" description="Peptidase M12B" evidence="4">
    <location>
        <begin position="188"/>
        <end position="280"/>
    </location>
</feature>
<comment type="caution">
    <text evidence="2">Lacks conserved residue(s) required for the propagation of feature annotation.</text>
</comment>
<sequence>MLRLRILLAGLCGLLASGPDSQNSFLQIIVPEKIQTNTHDSSGTEQEQISYIIPIDERPYTVHLKQRYLLADNFMVYLYDQGSVNSHTSNVETHCYYQGNIEGYPNSVVTLNTCFGLRGLLQFENVSYGIEPLESSVEFQHLLYKFGNENNEFSILNKYSRSIEEHPMDNSIFIGEKSESAVPDLFPLYLEMHIVVDKVLYDYLGSDNIIITSKVIEIVGLANSMLAQFKVTIVLASLELWSDKNKISTAGEADELLHRFLEWKQSYLALRPHDIAFLFM</sequence>
<dbReference type="GeneID" id="103274961"/>
<keyword evidence="6" id="KW-0378">Hydrolase</keyword>
<keyword evidence="6" id="KW-0482">Metalloprotease</keyword>
<evidence type="ECO:0000259" key="4">
    <source>
        <dbReference type="PROSITE" id="PS50215"/>
    </source>
</evidence>